<dbReference type="EC" id="2.4.2.19" evidence="4"/>
<feature type="domain" description="Quinolinate phosphoribosyl transferase C-terminal" evidence="10">
    <location>
        <begin position="114"/>
        <end position="283"/>
    </location>
</feature>
<evidence type="ECO:0000259" key="10">
    <source>
        <dbReference type="Pfam" id="PF01729"/>
    </source>
</evidence>
<proteinExistence type="inferred from homology"/>
<evidence type="ECO:0000313" key="12">
    <source>
        <dbReference type="EMBL" id="BDI05673.1"/>
    </source>
</evidence>
<name>A0ABM7YMJ1_9BURK</name>
<dbReference type="EMBL" id="AP025730">
    <property type="protein sequence ID" value="BDI05673.1"/>
    <property type="molecule type" value="Genomic_DNA"/>
</dbReference>
<dbReference type="Pfam" id="PF02749">
    <property type="entry name" value="QRPTase_N"/>
    <property type="match status" value="1"/>
</dbReference>
<dbReference type="Proteomes" id="UP001057498">
    <property type="component" value="Chromosome"/>
</dbReference>
<dbReference type="InterPro" id="IPR027277">
    <property type="entry name" value="NadC/ModD"/>
</dbReference>
<evidence type="ECO:0000256" key="2">
    <source>
        <dbReference type="ARBA" id="ARBA00004893"/>
    </source>
</evidence>
<dbReference type="SUPFAM" id="SSF51690">
    <property type="entry name" value="Nicotinate/Quinolinate PRTase C-terminal domain-like"/>
    <property type="match status" value="1"/>
</dbReference>
<dbReference type="Gene3D" id="3.90.1170.20">
    <property type="entry name" value="Quinolinate phosphoribosyl transferase, N-terminal domain"/>
    <property type="match status" value="1"/>
</dbReference>
<sequence>MSTPPRPPADLQLTVERALAEDIGSGDVTAMLVPPDQLATARIVSREAAVLCGQPWVNAVFRTLDPTLVIRWAVPEGGRVEADQVICMINGQARPLLTGERTALNFLQTLSGTATAVRRYVDAVAGTHCRIVDTRKTLPGLRNAQKYAVVCGGGLNHRIGLYDGFLIKENHITAAGGLRQAIHNARALGFDVPLMTEAETLDEARIALDEDVDLLLVDDFPLDQIREAVALVQGHRACGGKTLIEYSGGATLETIRALADTGVDRISVGAITKHLRALDLSMRVSV</sequence>
<keyword evidence="6 9" id="KW-0328">Glycosyltransferase</keyword>
<evidence type="ECO:0000256" key="5">
    <source>
        <dbReference type="ARBA" id="ARBA00022642"/>
    </source>
</evidence>
<dbReference type="SUPFAM" id="SSF54675">
    <property type="entry name" value="Nicotinate/Quinolinate PRTase N-terminal domain-like"/>
    <property type="match status" value="1"/>
</dbReference>
<dbReference type="CDD" id="cd01572">
    <property type="entry name" value="QPRTase"/>
    <property type="match status" value="1"/>
</dbReference>
<dbReference type="Pfam" id="PF01729">
    <property type="entry name" value="QRPTase_C"/>
    <property type="match status" value="1"/>
</dbReference>
<evidence type="ECO:0000256" key="3">
    <source>
        <dbReference type="ARBA" id="ARBA00009400"/>
    </source>
</evidence>
<dbReference type="InterPro" id="IPR036068">
    <property type="entry name" value="Nicotinate_pribotase-like_C"/>
</dbReference>
<evidence type="ECO:0000256" key="6">
    <source>
        <dbReference type="ARBA" id="ARBA00022676"/>
    </source>
</evidence>
<evidence type="ECO:0000256" key="7">
    <source>
        <dbReference type="ARBA" id="ARBA00022679"/>
    </source>
</evidence>
<dbReference type="PANTHER" id="PTHR32179">
    <property type="entry name" value="NICOTINATE-NUCLEOTIDE PYROPHOSPHORYLASE [CARBOXYLATING]"/>
    <property type="match status" value="1"/>
</dbReference>
<dbReference type="InterPro" id="IPR002638">
    <property type="entry name" value="Quinolinate_PRibosylTrfase_C"/>
</dbReference>
<comment type="function">
    <text evidence="1">Involved in the catabolism of quinolinic acid (QA).</text>
</comment>
<evidence type="ECO:0000256" key="1">
    <source>
        <dbReference type="ARBA" id="ARBA00003237"/>
    </source>
</evidence>
<protein>
    <recommendedName>
        <fullName evidence="4">nicotinate-nucleotide diphosphorylase (carboxylating)</fullName>
        <ecNumber evidence="4">2.4.2.19</ecNumber>
    </recommendedName>
    <alternativeName>
        <fullName evidence="8">Quinolinate phosphoribosyltransferase [decarboxylating]</fullName>
    </alternativeName>
</protein>
<evidence type="ECO:0000256" key="9">
    <source>
        <dbReference type="PIRNR" id="PIRNR006250"/>
    </source>
</evidence>
<keyword evidence="7 9" id="KW-0808">Transferase</keyword>
<evidence type="ECO:0000313" key="13">
    <source>
        <dbReference type="Proteomes" id="UP001057498"/>
    </source>
</evidence>
<evidence type="ECO:0000256" key="8">
    <source>
        <dbReference type="ARBA" id="ARBA00033102"/>
    </source>
</evidence>
<dbReference type="Gene3D" id="3.20.20.70">
    <property type="entry name" value="Aldolase class I"/>
    <property type="match status" value="1"/>
</dbReference>
<evidence type="ECO:0000259" key="11">
    <source>
        <dbReference type="Pfam" id="PF02749"/>
    </source>
</evidence>
<feature type="domain" description="Quinolinate phosphoribosyl transferase N-terminal" evidence="11">
    <location>
        <begin position="27"/>
        <end position="111"/>
    </location>
</feature>
<dbReference type="InterPro" id="IPR004393">
    <property type="entry name" value="NadC"/>
</dbReference>
<dbReference type="InterPro" id="IPR013785">
    <property type="entry name" value="Aldolase_TIM"/>
</dbReference>
<dbReference type="NCBIfam" id="TIGR00078">
    <property type="entry name" value="nadC"/>
    <property type="match status" value="1"/>
</dbReference>
<dbReference type="InterPro" id="IPR022412">
    <property type="entry name" value="Quinolinate_PRibosylTrfase_N"/>
</dbReference>
<organism evidence="12 13">
    <name type="scientific">Sphaerotilus microaerophilus</name>
    <dbReference type="NCBI Taxonomy" id="2914710"/>
    <lineage>
        <taxon>Bacteria</taxon>
        <taxon>Pseudomonadati</taxon>
        <taxon>Pseudomonadota</taxon>
        <taxon>Betaproteobacteria</taxon>
        <taxon>Burkholderiales</taxon>
        <taxon>Sphaerotilaceae</taxon>
        <taxon>Sphaerotilus</taxon>
    </lineage>
</organism>
<reference evidence="12" key="1">
    <citation type="submission" date="2022-04" db="EMBL/GenBank/DDBJ databases">
        <title>Whole genome sequence of Sphaerotilus sp. FB-5.</title>
        <authorList>
            <person name="Takeda M."/>
            <person name="Narihara S."/>
            <person name="Akimoto M."/>
            <person name="Akimoto R."/>
            <person name="Nishiyashiki S."/>
            <person name="Murakami T."/>
        </authorList>
    </citation>
    <scope>NUCLEOTIDE SEQUENCE</scope>
    <source>
        <strain evidence="12">FB-5</strain>
    </source>
</reference>
<dbReference type="PIRSF" id="PIRSF006250">
    <property type="entry name" value="NadC_ModD"/>
    <property type="match status" value="1"/>
</dbReference>
<dbReference type="RefSeq" id="WP_251969038.1">
    <property type="nucleotide sequence ID" value="NZ_AP025730.1"/>
</dbReference>
<dbReference type="InterPro" id="IPR037128">
    <property type="entry name" value="Quinolinate_PRibosylTase_N_sf"/>
</dbReference>
<gene>
    <name evidence="12" type="primary">nadC</name>
    <name evidence="12" type="ORF">CATMQ487_26430</name>
</gene>
<keyword evidence="13" id="KW-1185">Reference proteome</keyword>
<comment type="pathway">
    <text evidence="2">Cofactor biosynthesis; NAD(+) biosynthesis; nicotinate D-ribonucleotide from quinolinate: step 1/1.</text>
</comment>
<keyword evidence="5" id="KW-0662">Pyridine nucleotide biosynthesis</keyword>
<accession>A0ABM7YMJ1</accession>
<evidence type="ECO:0000256" key="4">
    <source>
        <dbReference type="ARBA" id="ARBA00011944"/>
    </source>
</evidence>
<comment type="similarity">
    <text evidence="3 9">Belongs to the NadC/ModD family.</text>
</comment>
<dbReference type="PANTHER" id="PTHR32179:SF3">
    <property type="entry name" value="NICOTINATE-NUCLEOTIDE PYROPHOSPHORYLASE [CARBOXYLATING]"/>
    <property type="match status" value="1"/>
</dbReference>